<comment type="caution">
    <text evidence="5">The sequence shown here is derived from an EMBL/GenBank/DDBJ whole genome shotgun (WGS) entry which is preliminary data.</text>
</comment>
<dbReference type="Gene3D" id="3.40.50.150">
    <property type="entry name" value="Vaccinia Virus protein VP39"/>
    <property type="match status" value="1"/>
</dbReference>
<keyword evidence="6" id="KW-1185">Reference proteome</keyword>
<protein>
    <submittedName>
        <fullName evidence="5">SAM-dependent methyltransferase</fullName>
    </submittedName>
</protein>
<gene>
    <name evidence="5" type="ORF">C1T31_03415</name>
</gene>
<dbReference type="Pfam" id="PF05724">
    <property type="entry name" value="TPMT"/>
    <property type="match status" value="1"/>
</dbReference>
<dbReference type="PANTHER" id="PTHR32183">
    <property type="match status" value="1"/>
</dbReference>
<evidence type="ECO:0000256" key="4">
    <source>
        <dbReference type="ARBA" id="ARBA00022691"/>
    </source>
</evidence>
<dbReference type="GO" id="GO:0008757">
    <property type="term" value="F:S-adenosylmethionine-dependent methyltransferase activity"/>
    <property type="evidence" value="ECO:0007669"/>
    <property type="project" value="InterPro"/>
</dbReference>
<dbReference type="InterPro" id="IPR008854">
    <property type="entry name" value="TPMT"/>
</dbReference>
<keyword evidence="1" id="KW-0597">Phosphoprotein</keyword>
<evidence type="ECO:0000256" key="2">
    <source>
        <dbReference type="ARBA" id="ARBA00022603"/>
    </source>
</evidence>
<name>A0A2K1E5A7_9FLAO</name>
<keyword evidence="4" id="KW-0949">S-adenosyl-L-methionine</keyword>
<dbReference type="Proteomes" id="UP000236641">
    <property type="component" value="Unassembled WGS sequence"/>
</dbReference>
<evidence type="ECO:0000313" key="6">
    <source>
        <dbReference type="Proteomes" id="UP000236641"/>
    </source>
</evidence>
<dbReference type="CDD" id="cd02440">
    <property type="entry name" value="AdoMet_MTases"/>
    <property type="match status" value="1"/>
</dbReference>
<evidence type="ECO:0000313" key="5">
    <source>
        <dbReference type="EMBL" id="PNQ75467.1"/>
    </source>
</evidence>
<dbReference type="RefSeq" id="WP_103051308.1">
    <property type="nucleotide sequence ID" value="NZ_POWF01000001.1"/>
</dbReference>
<dbReference type="EMBL" id="POWF01000001">
    <property type="protein sequence ID" value="PNQ75467.1"/>
    <property type="molecule type" value="Genomic_DNA"/>
</dbReference>
<accession>A0A2K1E5A7</accession>
<dbReference type="PANTHER" id="PTHR32183:SF11">
    <property type="entry name" value="THIOL METHYLTRANSFERASE 2-RELATED"/>
    <property type="match status" value="1"/>
</dbReference>
<dbReference type="SUPFAM" id="SSF53335">
    <property type="entry name" value="S-adenosyl-L-methionine-dependent methyltransferases"/>
    <property type="match status" value="1"/>
</dbReference>
<reference evidence="5 6" key="1">
    <citation type="submission" date="2018-01" db="EMBL/GenBank/DDBJ databases">
        <title>The draft genome of Hanstruepera neustonica JCM19743.</title>
        <authorList>
            <person name="He R.-H."/>
            <person name="Du Z.-J."/>
        </authorList>
    </citation>
    <scope>NUCLEOTIDE SEQUENCE [LARGE SCALE GENOMIC DNA]</scope>
    <source>
        <strain evidence="5 6">JCM19743</strain>
    </source>
</reference>
<keyword evidence="2 5" id="KW-0489">Methyltransferase</keyword>
<dbReference type="InterPro" id="IPR029063">
    <property type="entry name" value="SAM-dependent_MTases_sf"/>
</dbReference>
<evidence type="ECO:0000256" key="3">
    <source>
        <dbReference type="ARBA" id="ARBA00022679"/>
    </source>
</evidence>
<sequence length="193" mass="22525">MNLSEEFWDNRYKTHDTGWDIGHVSTPLKTYIDQLQNKALKILIPGAGNAYEAEYLLRDGFQNVHVVDLSSTALSNLKARVPEFPEEQLYHTNFFDLNETFDLILEQTFFCAINPDLRMAYSEKMVELLETNGKLVGLLFNDTLNTDRPPFGGSKKEYLFYFEPYFYIDVFQECYNSIESRAGRELFIKLLKK</sequence>
<dbReference type="GO" id="GO:0032259">
    <property type="term" value="P:methylation"/>
    <property type="evidence" value="ECO:0007669"/>
    <property type="project" value="UniProtKB-KW"/>
</dbReference>
<organism evidence="5 6">
    <name type="scientific">Hanstruepera neustonica</name>
    <dbReference type="NCBI Taxonomy" id="1445657"/>
    <lineage>
        <taxon>Bacteria</taxon>
        <taxon>Pseudomonadati</taxon>
        <taxon>Bacteroidota</taxon>
        <taxon>Flavobacteriia</taxon>
        <taxon>Flavobacteriales</taxon>
        <taxon>Flavobacteriaceae</taxon>
        <taxon>Hanstruepera</taxon>
    </lineage>
</organism>
<dbReference type="PROSITE" id="PS51585">
    <property type="entry name" value="SAM_MT_TPMT"/>
    <property type="match status" value="1"/>
</dbReference>
<dbReference type="AlphaFoldDB" id="A0A2K1E5A7"/>
<dbReference type="OrthoDB" id="9778208at2"/>
<evidence type="ECO:0000256" key="1">
    <source>
        <dbReference type="ARBA" id="ARBA00022553"/>
    </source>
</evidence>
<keyword evidence="3 5" id="KW-0808">Transferase</keyword>
<proteinExistence type="predicted"/>